<dbReference type="EMBL" id="NESQ01000251">
    <property type="protein sequence ID" value="PUU75098.1"/>
    <property type="molecule type" value="Genomic_DNA"/>
</dbReference>
<reference evidence="1 2" key="1">
    <citation type="submission" date="2017-04" db="EMBL/GenBank/DDBJ databases">
        <title>Draft genome sequence of Tuber borchii Vittad., a whitish edible truffle.</title>
        <authorList>
            <consortium name="DOE Joint Genome Institute"/>
            <person name="Murat C."/>
            <person name="Kuo A."/>
            <person name="Barry K.W."/>
            <person name="Clum A."/>
            <person name="Dockter R.B."/>
            <person name="Fauchery L."/>
            <person name="Iotti M."/>
            <person name="Kohler A."/>
            <person name="Labutti K."/>
            <person name="Lindquist E.A."/>
            <person name="Lipzen A."/>
            <person name="Ohm R.A."/>
            <person name="Wang M."/>
            <person name="Grigoriev I.V."/>
            <person name="Zambonelli A."/>
            <person name="Martin F.M."/>
        </authorList>
    </citation>
    <scope>NUCLEOTIDE SEQUENCE [LARGE SCALE GENOMIC DNA]</scope>
    <source>
        <strain evidence="1 2">Tbo3840</strain>
    </source>
</reference>
<gene>
    <name evidence="1" type="ORF">B9Z19DRAFT_371999</name>
</gene>
<proteinExistence type="predicted"/>
<organism evidence="1 2">
    <name type="scientific">Tuber borchii</name>
    <name type="common">White truffle</name>
    <dbReference type="NCBI Taxonomy" id="42251"/>
    <lineage>
        <taxon>Eukaryota</taxon>
        <taxon>Fungi</taxon>
        <taxon>Dikarya</taxon>
        <taxon>Ascomycota</taxon>
        <taxon>Pezizomycotina</taxon>
        <taxon>Pezizomycetes</taxon>
        <taxon>Pezizales</taxon>
        <taxon>Tuberaceae</taxon>
        <taxon>Tuber</taxon>
    </lineage>
</organism>
<keyword evidence="2" id="KW-1185">Reference proteome</keyword>
<evidence type="ECO:0000313" key="1">
    <source>
        <dbReference type="EMBL" id="PUU75098.1"/>
    </source>
</evidence>
<evidence type="ECO:0000313" key="2">
    <source>
        <dbReference type="Proteomes" id="UP000244722"/>
    </source>
</evidence>
<dbReference type="Proteomes" id="UP000244722">
    <property type="component" value="Unassembled WGS sequence"/>
</dbReference>
<name>A0A2T6ZHX5_TUBBO</name>
<accession>A0A2T6ZHX5</accession>
<sequence>MTRALRLMMETFPWFPRGAVSVVCAYPSHITRCDMSPWCCAEYRTGIYPPCPVAPYQMRSDHLVTNHIRPLPLTPNLPVIVGISGRGGELRKRESEKRKVKIKLTDMVLVCAQVRVLVGRSRSRTLYGRHLIRPSHFSGAAGIFLLPYLDEFTSFPAKCLLANQLAVPSSCRAAAKNCTVLVLHP</sequence>
<comment type="caution">
    <text evidence="1">The sequence shown here is derived from an EMBL/GenBank/DDBJ whole genome shotgun (WGS) entry which is preliminary data.</text>
</comment>
<protein>
    <submittedName>
        <fullName evidence="1">Uncharacterized protein</fullName>
    </submittedName>
</protein>
<dbReference type="AlphaFoldDB" id="A0A2T6ZHX5"/>